<evidence type="ECO:0000313" key="1">
    <source>
        <dbReference type="EMBL" id="EDL82742.1"/>
    </source>
</evidence>
<dbReference type="PROSITE" id="PS51257">
    <property type="entry name" value="PROKAR_LIPOPROTEIN"/>
    <property type="match status" value="1"/>
</dbReference>
<dbReference type="EMBL" id="CH474316">
    <property type="protein sequence ID" value="EDL82742.1"/>
    <property type="molecule type" value="Genomic_DNA"/>
</dbReference>
<accession>A6KUU1</accession>
<reference evidence="2" key="1">
    <citation type="submission" date="2005-06" db="EMBL/GenBank/DDBJ databases">
        <authorList>
            <person name="Mural R.J."/>
            <person name="Li P.W."/>
            <person name="Adams M.D."/>
            <person name="Amanatides P.G."/>
            <person name="Baden-Tillson H."/>
            <person name="Barnstead M."/>
            <person name="Chin S.H."/>
            <person name="Dew I."/>
            <person name="Evans C.A."/>
            <person name="Ferriera S."/>
            <person name="Flanigan M."/>
            <person name="Fosler C."/>
            <person name="Glodek A."/>
            <person name="Gu Z."/>
            <person name="Holt R.A."/>
            <person name="Jennings D."/>
            <person name="Kraft C.L."/>
            <person name="Lu F."/>
            <person name="Nguyen T."/>
            <person name="Nusskern D.R."/>
            <person name="Pfannkoch C.M."/>
            <person name="Sitter C."/>
            <person name="Sutton G.G."/>
            <person name="Venter J.C."/>
            <person name="Wang Z."/>
            <person name="Woodage T."/>
            <person name="Zheng X.H."/>
            <person name="Zhong F."/>
        </authorList>
    </citation>
    <scope>NUCLEOTIDE SEQUENCE [LARGE SCALE GENOMIC DNA]</scope>
    <source>
        <strain>BN</strain>
        <strain evidence="2">Sprague-Dawley</strain>
    </source>
</reference>
<dbReference type="Proteomes" id="UP000234681">
    <property type="component" value="Unassembled WGS sequence"/>
</dbReference>
<organism evidence="1 2">
    <name type="scientific">Rattus norvegicus</name>
    <name type="common">Rat</name>
    <dbReference type="NCBI Taxonomy" id="10116"/>
    <lineage>
        <taxon>Eukaryota</taxon>
        <taxon>Metazoa</taxon>
        <taxon>Chordata</taxon>
        <taxon>Craniata</taxon>
        <taxon>Vertebrata</taxon>
        <taxon>Euteleostomi</taxon>
        <taxon>Mammalia</taxon>
        <taxon>Eutheria</taxon>
        <taxon>Euarchontoglires</taxon>
        <taxon>Glires</taxon>
        <taxon>Rodentia</taxon>
        <taxon>Myomorpha</taxon>
        <taxon>Muroidea</taxon>
        <taxon>Muridae</taxon>
        <taxon>Murinae</taxon>
        <taxon>Rattus</taxon>
    </lineage>
</organism>
<dbReference type="AlphaFoldDB" id="A6KUU1"/>
<name>A6KUU1_RAT</name>
<sequence length="28" mass="3394">MPLWKNIIWQLVASSCDCTQLELRRIIY</sequence>
<proteinExistence type="predicted"/>
<evidence type="ECO:0000313" key="2">
    <source>
        <dbReference type="Proteomes" id="UP000234681"/>
    </source>
</evidence>
<gene>
    <name evidence="1" type="ORF">rCG_49942</name>
</gene>
<feature type="non-terminal residue" evidence="1">
    <location>
        <position position="28"/>
    </location>
</feature>
<protein>
    <submittedName>
        <fullName evidence="1">RCG49942</fullName>
    </submittedName>
</protein>